<protein>
    <submittedName>
        <fullName evidence="1">Uncharacterized protein</fullName>
    </submittedName>
</protein>
<keyword evidence="2" id="KW-1185">Reference proteome</keyword>
<dbReference type="Proteomes" id="UP000827302">
    <property type="component" value="Segment"/>
</dbReference>
<evidence type="ECO:0000313" key="2">
    <source>
        <dbReference type="Proteomes" id="UP000827302"/>
    </source>
</evidence>
<sequence length="90" mass="9620">MISVSLVKDQSGATLYYLLDNKAGLTMLAYVKPGEPTTQEILDFLIAQDTYSELLFAVSGKAQAVNVAYAEEQAGGPVTLEYIGEIPFAG</sequence>
<reference evidence="2" key="1">
    <citation type="journal article" date="2021" name="Viruses">
        <title>Novel Viruses That Lyse Plant and Human Strains of Kosakonia cowanii.</title>
        <authorList>
            <person name="Petrzik K."/>
            <person name="Brazdova S."/>
            <person name="Krawczyk K."/>
        </authorList>
    </citation>
    <scope>NUCLEOTIDE SEQUENCE [LARGE SCALE GENOMIC DNA]</scope>
</reference>
<proteinExistence type="predicted"/>
<dbReference type="EMBL" id="MW250275">
    <property type="protein sequence ID" value="QQM15393.1"/>
    <property type="molecule type" value="Genomic_DNA"/>
</dbReference>
<name>A0AAE7TQS5_9CAUD</name>
<accession>A0AAE7TQS5</accession>
<organism evidence="1 2">
    <name type="scientific">Kosakonia virus Kc261</name>
    <dbReference type="NCBI Taxonomy" id="2797326"/>
    <lineage>
        <taxon>Viruses</taxon>
        <taxon>Duplodnaviria</taxon>
        <taxon>Heunggongvirae</taxon>
        <taxon>Uroviricota</taxon>
        <taxon>Caudoviricetes</taxon>
        <taxon>Autographivirales</taxon>
        <taxon>Autoscriptoviridae</taxon>
        <taxon>Stentvirinae</taxon>
        <taxon>Bonnellvirus</taxon>
        <taxon>Bonnellvirus Kc261</taxon>
    </lineage>
</organism>
<evidence type="ECO:0000313" key="1">
    <source>
        <dbReference type="EMBL" id="QQM15393.1"/>
    </source>
</evidence>